<accession>A0A414SK07</accession>
<evidence type="ECO:0000313" key="2">
    <source>
        <dbReference type="Proteomes" id="UP000284220"/>
    </source>
</evidence>
<dbReference type="EMBL" id="QRHZ01000001">
    <property type="protein sequence ID" value="RHG19899.1"/>
    <property type="molecule type" value="Genomic_DNA"/>
</dbReference>
<proteinExistence type="predicted"/>
<protein>
    <submittedName>
        <fullName evidence="1">Uncharacterized protein</fullName>
    </submittedName>
</protein>
<sequence length="251" mass="29062">MSLLNDINVKLLATACTHNDTLYNYTYIIPGYDTYNVGCDVSEPSSCIFSDGISDITFSFIKDDDITIWDNFLKGYNYLHCGFLKSGSATIWDQGGSDNYIKFEVPITKCFFVEIVNYKKVNNYHQYNYSIYTYKNNSYSLVKQATINWDNSNHHVPCFHLTFTSESNFVNMRSYYSTNSFTIDMANILKDNNIVLYKDKNMYSPYYQEGYSGKMTLSKYGVYIPGELIENKTAYKFTKTGNIEASEFIEY</sequence>
<name>A0A414SK07_9FIRM</name>
<evidence type="ECO:0000313" key="1">
    <source>
        <dbReference type="EMBL" id="RHG19899.1"/>
    </source>
</evidence>
<organism evidence="1 2">
    <name type="scientific">Blautia obeum</name>
    <dbReference type="NCBI Taxonomy" id="40520"/>
    <lineage>
        <taxon>Bacteria</taxon>
        <taxon>Bacillati</taxon>
        <taxon>Bacillota</taxon>
        <taxon>Clostridia</taxon>
        <taxon>Lachnospirales</taxon>
        <taxon>Lachnospiraceae</taxon>
        <taxon>Blautia</taxon>
    </lineage>
</organism>
<gene>
    <name evidence="1" type="ORF">DW272_01455</name>
</gene>
<dbReference type="RefSeq" id="WP_118197221.1">
    <property type="nucleotide sequence ID" value="NZ_QRHZ01000001.1"/>
</dbReference>
<dbReference type="Proteomes" id="UP000284220">
    <property type="component" value="Unassembled WGS sequence"/>
</dbReference>
<reference evidence="1 2" key="1">
    <citation type="submission" date="2018-08" db="EMBL/GenBank/DDBJ databases">
        <title>A genome reference for cultivated species of the human gut microbiota.</title>
        <authorList>
            <person name="Zou Y."/>
            <person name="Xue W."/>
            <person name="Luo G."/>
        </authorList>
    </citation>
    <scope>NUCLEOTIDE SEQUENCE [LARGE SCALE GENOMIC DNA]</scope>
    <source>
        <strain evidence="1 2">AM22-9LB</strain>
    </source>
</reference>
<dbReference type="AlphaFoldDB" id="A0A414SK07"/>
<comment type="caution">
    <text evidence="1">The sequence shown here is derived from an EMBL/GenBank/DDBJ whole genome shotgun (WGS) entry which is preliminary data.</text>
</comment>